<feature type="transmembrane region" description="Helical" evidence="10">
    <location>
        <begin position="419"/>
        <end position="438"/>
    </location>
</feature>
<keyword evidence="6" id="KW-0630">Potassium</keyword>
<keyword evidence="9 10" id="KW-0472">Membrane</keyword>
<evidence type="ECO:0000256" key="8">
    <source>
        <dbReference type="ARBA" id="ARBA00023065"/>
    </source>
</evidence>
<dbReference type="PANTHER" id="PTHR32024">
    <property type="entry name" value="TRK SYSTEM POTASSIUM UPTAKE PROTEIN TRKG-RELATED"/>
    <property type="match status" value="1"/>
</dbReference>
<dbReference type="Proteomes" id="UP000262878">
    <property type="component" value="Unassembled WGS sequence"/>
</dbReference>
<dbReference type="Pfam" id="PF02386">
    <property type="entry name" value="TrkH"/>
    <property type="match status" value="1"/>
</dbReference>
<keyword evidence="4" id="KW-0633">Potassium transport</keyword>
<evidence type="ECO:0000313" key="12">
    <source>
        <dbReference type="Proteomes" id="UP000262878"/>
    </source>
</evidence>
<dbReference type="InterPro" id="IPR003445">
    <property type="entry name" value="Cat_transpt"/>
</dbReference>
<evidence type="ECO:0000256" key="9">
    <source>
        <dbReference type="ARBA" id="ARBA00023136"/>
    </source>
</evidence>
<keyword evidence="7 10" id="KW-1133">Transmembrane helix</keyword>
<comment type="caution">
    <text evidence="11">The sequence shown here is derived from an EMBL/GenBank/DDBJ whole genome shotgun (WGS) entry which is preliminary data.</text>
</comment>
<keyword evidence="8" id="KW-0406">Ion transport</keyword>
<feature type="transmembrane region" description="Helical" evidence="10">
    <location>
        <begin position="235"/>
        <end position="258"/>
    </location>
</feature>
<feature type="transmembrane region" description="Helical" evidence="10">
    <location>
        <begin position="29"/>
        <end position="46"/>
    </location>
</feature>
<dbReference type="PANTHER" id="PTHR32024:SF1">
    <property type="entry name" value="KTR SYSTEM POTASSIUM UPTAKE PROTEIN B"/>
    <property type="match status" value="1"/>
</dbReference>
<reference evidence="11 12" key="1">
    <citation type="journal article" date="2018" name="Nat. Biotechnol.">
        <title>A standardized bacterial taxonomy based on genome phylogeny substantially revises the tree of life.</title>
        <authorList>
            <person name="Parks D.H."/>
            <person name="Chuvochina M."/>
            <person name="Waite D.W."/>
            <person name="Rinke C."/>
            <person name="Skarshewski A."/>
            <person name="Chaumeil P.A."/>
            <person name="Hugenholtz P."/>
        </authorList>
    </citation>
    <scope>NUCLEOTIDE SEQUENCE [LARGE SCALE GENOMIC DNA]</scope>
    <source>
        <strain evidence="11">UBA9360</strain>
    </source>
</reference>
<dbReference type="AlphaFoldDB" id="A0A348WNP4"/>
<evidence type="ECO:0000256" key="7">
    <source>
        <dbReference type="ARBA" id="ARBA00022989"/>
    </source>
</evidence>
<keyword evidence="5 10" id="KW-0812">Transmembrane</keyword>
<evidence type="ECO:0000256" key="6">
    <source>
        <dbReference type="ARBA" id="ARBA00022958"/>
    </source>
</evidence>
<feature type="transmembrane region" description="Helical" evidence="10">
    <location>
        <begin position="308"/>
        <end position="341"/>
    </location>
</feature>
<feature type="transmembrane region" description="Helical" evidence="10">
    <location>
        <begin position="83"/>
        <end position="110"/>
    </location>
</feature>
<evidence type="ECO:0000256" key="3">
    <source>
        <dbReference type="ARBA" id="ARBA00022475"/>
    </source>
</evidence>
<organism evidence="11 12">
    <name type="scientific">Idiomarina baltica</name>
    <dbReference type="NCBI Taxonomy" id="190892"/>
    <lineage>
        <taxon>Bacteria</taxon>
        <taxon>Pseudomonadati</taxon>
        <taxon>Pseudomonadota</taxon>
        <taxon>Gammaproteobacteria</taxon>
        <taxon>Alteromonadales</taxon>
        <taxon>Idiomarinaceae</taxon>
        <taxon>Idiomarina</taxon>
    </lineage>
</organism>
<gene>
    <name evidence="11" type="ORF">DCR58_05135</name>
</gene>
<keyword evidence="3" id="KW-1003">Cell membrane</keyword>
<sequence>MKLWKPSLAFLYKTSARTQSKALKASPPVVLASGFAVLILLGTLALKLPFATVVPITWLQAVFTATSAVTVTGLVVADTGGDFTLFGTSVIAVLIQLGGIGFMTFAILAVSSLGGKISIQQRLLAKEAMNQTSLMNIVKTAKAVLILAVICELVAAIALTLLWWPEMPLLKAFGHGLFYAISAFNNAGFGLSPDSLIPYASNVPINLIISCLFIIGGLGFSVITNMYEGRRWRNFSVYTKSILITTLVINLVSMFVIYGLEHNNPQTLGGLSNVGQWTAAWFQAVTPRTAGFNSVDIGALTDASAVYMLLLMFIGGGSMSTAGGIKLGTFIILMLATYTFIRRREHVTLMERSISQEAVMKALAVTMVTIAMLFIGIFVLMILNNLPFIDIAFEVLSASATVGLSRGVTDQLTPLSQCIIMLLMFAGRVGPLTLVYFLTTPNKRRIRYPQTTIQVG</sequence>
<feature type="transmembrane region" description="Helical" evidence="10">
    <location>
        <begin position="362"/>
        <end position="383"/>
    </location>
</feature>
<accession>A0A348WNP4</accession>
<evidence type="ECO:0000256" key="1">
    <source>
        <dbReference type="ARBA" id="ARBA00004651"/>
    </source>
</evidence>
<evidence type="ECO:0000313" key="11">
    <source>
        <dbReference type="EMBL" id="HAR56156.1"/>
    </source>
</evidence>
<dbReference type="GO" id="GO:0015379">
    <property type="term" value="F:potassium:chloride symporter activity"/>
    <property type="evidence" value="ECO:0007669"/>
    <property type="project" value="InterPro"/>
</dbReference>
<dbReference type="STRING" id="314276.OS145_02635"/>
<keyword evidence="2" id="KW-0813">Transport</keyword>
<dbReference type="EMBL" id="DMUP01000115">
    <property type="protein sequence ID" value="HAR56156.1"/>
    <property type="molecule type" value="Genomic_DNA"/>
</dbReference>
<protein>
    <submittedName>
        <fullName evidence="11">Ktr system potassium transporter B</fullName>
    </submittedName>
</protein>
<feature type="transmembrane region" description="Helical" evidence="10">
    <location>
        <begin position="58"/>
        <end position="77"/>
    </location>
</feature>
<proteinExistence type="predicted"/>
<evidence type="ECO:0000256" key="4">
    <source>
        <dbReference type="ARBA" id="ARBA00022538"/>
    </source>
</evidence>
<name>A0A348WNP4_9GAMM</name>
<feature type="transmembrane region" description="Helical" evidence="10">
    <location>
        <begin position="143"/>
        <end position="164"/>
    </location>
</feature>
<comment type="subcellular location">
    <subcellularLocation>
        <location evidence="1">Cell membrane</location>
        <topology evidence="1">Multi-pass membrane protein</topology>
    </subcellularLocation>
</comment>
<dbReference type="NCBIfam" id="TIGR00933">
    <property type="entry name" value="2a38"/>
    <property type="match status" value="1"/>
</dbReference>
<evidence type="ECO:0000256" key="5">
    <source>
        <dbReference type="ARBA" id="ARBA00022692"/>
    </source>
</evidence>
<dbReference type="GO" id="GO:0005886">
    <property type="term" value="C:plasma membrane"/>
    <property type="evidence" value="ECO:0007669"/>
    <property type="project" value="UniProtKB-SubCell"/>
</dbReference>
<feature type="transmembrane region" description="Helical" evidence="10">
    <location>
        <begin position="203"/>
        <end position="223"/>
    </location>
</feature>
<evidence type="ECO:0000256" key="2">
    <source>
        <dbReference type="ARBA" id="ARBA00022448"/>
    </source>
</evidence>
<evidence type="ECO:0000256" key="10">
    <source>
        <dbReference type="SAM" id="Phobius"/>
    </source>
</evidence>
<dbReference type="InterPro" id="IPR004772">
    <property type="entry name" value="TrkH"/>
</dbReference>